<keyword evidence="2" id="KW-1185">Reference proteome</keyword>
<dbReference type="EMBL" id="FOCW01000005">
    <property type="protein sequence ID" value="SEN73451.1"/>
    <property type="molecule type" value="Genomic_DNA"/>
</dbReference>
<name>A0A1H8IYC1_9BURK</name>
<proteinExistence type="predicted"/>
<accession>A0A1H8IYC1</accession>
<reference evidence="1 2" key="1">
    <citation type="submission" date="2016-10" db="EMBL/GenBank/DDBJ databases">
        <authorList>
            <person name="de Groot N.N."/>
        </authorList>
    </citation>
    <scope>NUCLEOTIDE SEQUENCE [LARGE SCALE GENOMIC DNA]</scope>
    <source>
        <strain evidence="1 2">DSM 15123</strain>
    </source>
</reference>
<dbReference type="RefSeq" id="WP_159430744.1">
    <property type="nucleotide sequence ID" value="NZ_FOCW01000005.1"/>
</dbReference>
<evidence type="ECO:0000313" key="2">
    <source>
        <dbReference type="Proteomes" id="UP000199531"/>
    </source>
</evidence>
<organism evidence="1 2">
    <name type="scientific">Brachymonas denitrificans DSM 15123</name>
    <dbReference type="NCBI Taxonomy" id="1121117"/>
    <lineage>
        <taxon>Bacteria</taxon>
        <taxon>Pseudomonadati</taxon>
        <taxon>Pseudomonadota</taxon>
        <taxon>Betaproteobacteria</taxon>
        <taxon>Burkholderiales</taxon>
        <taxon>Comamonadaceae</taxon>
        <taxon>Brachymonas</taxon>
    </lineage>
</organism>
<evidence type="ECO:0000313" key="1">
    <source>
        <dbReference type="EMBL" id="SEN73451.1"/>
    </source>
</evidence>
<protein>
    <submittedName>
        <fullName evidence="1">Uncharacterized protein</fullName>
    </submittedName>
</protein>
<dbReference type="AlphaFoldDB" id="A0A1H8IYC1"/>
<sequence>MSTFQEVNDASLIQLIGEAQQGVGDWNHDFDAAKAIDHLATVSTKEK</sequence>
<dbReference type="Proteomes" id="UP000199531">
    <property type="component" value="Unassembled WGS sequence"/>
</dbReference>
<gene>
    <name evidence="1" type="ORF">SAMN02745977_01905</name>
</gene>